<dbReference type="InterPro" id="IPR052356">
    <property type="entry name" value="Thiol_S-MT"/>
</dbReference>
<dbReference type="PANTHER" id="PTHR45036">
    <property type="entry name" value="METHYLTRANSFERASE LIKE 7B"/>
    <property type="match status" value="1"/>
</dbReference>
<dbReference type="EMBL" id="DF238778">
    <property type="protein sequence ID" value="GAC93786.1"/>
    <property type="molecule type" value="Genomic_DNA"/>
</dbReference>
<evidence type="ECO:0000313" key="2">
    <source>
        <dbReference type="Proteomes" id="UP000014071"/>
    </source>
</evidence>
<protein>
    <submittedName>
        <fullName evidence="1">Polyketide synthase</fullName>
    </submittedName>
</protein>
<dbReference type="AlphaFoldDB" id="R9NYM5"/>
<reference evidence="2" key="1">
    <citation type="journal article" date="2013" name="Genome Announc.">
        <title>Draft genome sequence of the basidiomycetous yeast-like fungus Pseudozyma hubeiensis SY62, which produces an abundant amount of the biosurfactant mannosylerythritol lipids.</title>
        <authorList>
            <person name="Konishi M."/>
            <person name="Hatada Y."/>
            <person name="Horiuchi J."/>
        </authorList>
    </citation>
    <scope>NUCLEOTIDE SEQUENCE [LARGE SCALE GENOMIC DNA]</scope>
    <source>
        <strain evidence="2">SY62</strain>
    </source>
</reference>
<dbReference type="Gene3D" id="3.40.50.150">
    <property type="entry name" value="Vaccinia Virus protein VP39"/>
    <property type="match status" value="1"/>
</dbReference>
<gene>
    <name evidence="1" type="ORF">PHSY_001351</name>
</gene>
<evidence type="ECO:0000313" key="1">
    <source>
        <dbReference type="EMBL" id="GAC93786.1"/>
    </source>
</evidence>
<dbReference type="InterPro" id="IPR029063">
    <property type="entry name" value="SAM-dependent_MTases_sf"/>
</dbReference>
<keyword evidence="2" id="KW-1185">Reference proteome</keyword>
<dbReference type="RefSeq" id="XP_012187373.1">
    <property type="nucleotide sequence ID" value="XM_012331983.1"/>
</dbReference>
<organism evidence="1 2">
    <name type="scientific">Pseudozyma hubeiensis (strain SY62)</name>
    <name type="common">Yeast</name>
    <dbReference type="NCBI Taxonomy" id="1305764"/>
    <lineage>
        <taxon>Eukaryota</taxon>
        <taxon>Fungi</taxon>
        <taxon>Dikarya</taxon>
        <taxon>Basidiomycota</taxon>
        <taxon>Ustilaginomycotina</taxon>
        <taxon>Ustilaginomycetes</taxon>
        <taxon>Ustilaginales</taxon>
        <taxon>Ustilaginaceae</taxon>
        <taxon>Pseudozyma</taxon>
    </lineage>
</organism>
<proteinExistence type="predicted"/>
<dbReference type="Proteomes" id="UP000014071">
    <property type="component" value="Unassembled WGS sequence"/>
</dbReference>
<dbReference type="CDD" id="cd02440">
    <property type="entry name" value="AdoMet_MTases"/>
    <property type="match status" value="1"/>
</dbReference>
<dbReference type="SUPFAM" id="SSF53335">
    <property type="entry name" value="S-adenosyl-L-methionine-dependent methyltransferases"/>
    <property type="match status" value="1"/>
</dbReference>
<dbReference type="OrthoDB" id="540004at2759"/>
<dbReference type="HOGENOM" id="CLU_659100_0_0_1"/>
<dbReference type="Pfam" id="PF13489">
    <property type="entry name" value="Methyltransf_23"/>
    <property type="match status" value="1"/>
</dbReference>
<name>R9NYM5_PSEHS</name>
<dbReference type="eggNOG" id="KOG4300">
    <property type="taxonomic scope" value="Eukaryota"/>
</dbReference>
<dbReference type="GeneID" id="24106652"/>
<dbReference type="STRING" id="1305764.R9NYM5"/>
<accession>R9NYM5</accession>
<sequence>MALSCHRNVCTHLFRGSARRCDIFGAALSSDSCKFSAATQRTALISQPFLAHERVTWIAARLRGGAFSERLDRSCHIRARSMWAKDKIRDPDTRFSLRVVPCNCIYKSPFVLLPLSSTTADTRQPRPESSSYASNRSILAMPQPQPLPGDLHSKPARPATLSQFITCNIMPFFITFKLYLSGLPPAISQQLRHFSLVNFINPFHWKALIFANGFPVVLKVSDILYANMKQPLLRKASGRVLEIGAGAGDNLAYYDASKIERLFALEPYEPLRVQLATKAQKLGLASKTTIIPAGLDEPSALLSAGIQPNSIDTIVLFQVLCSIPSPKKHLSYLQSLLKPGGQILLFEHVASKHTLARSIQNLWTPVWRFNFGGCELNRDSGEWLEKLGGWKEVELQRPVIETDADLIPHAIGRLVRA</sequence>
<dbReference type="PANTHER" id="PTHR45036:SF1">
    <property type="entry name" value="METHYLTRANSFERASE LIKE 7A"/>
    <property type="match status" value="1"/>
</dbReference>